<evidence type="ECO:0008006" key="7">
    <source>
        <dbReference type="Google" id="ProtNLM"/>
    </source>
</evidence>
<dbReference type="Proteomes" id="UP000177565">
    <property type="component" value="Unassembled WGS sequence"/>
</dbReference>
<dbReference type="InterPro" id="IPR052197">
    <property type="entry name" value="ComplexI_49kDa-like"/>
</dbReference>
<dbReference type="GO" id="GO:0008137">
    <property type="term" value="F:NADH dehydrogenase (ubiquinone) activity"/>
    <property type="evidence" value="ECO:0007669"/>
    <property type="project" value="InterPro"/>
</dbReference>
<dbReference type="GO" id="GO:0016651">
    <property type="term" value="F:oxidoreductase activity, acting on NAD(P)H"/>
    <property type="evidence" value="ECO:0007669"/>
    <property type="project" value="InterPro"/>
</dbReference>
<dbReference type="Pfam" id="PF00329">
    <property type="entry name" value="Complex1_30kDa"/>
    <property type="match status" value="1"/>
</dbReference>
<comment type="caution">
    <text evidence="5">The sequence shown here is derived from an EMBL/GenBank/DDBJ whole genome shotgun (WGS) entry which is preliminary data.</text>
</comment>
<reference evidence="5 6" key="1">
    <citation type="journal article" date="2016" name="Nat. Commun.">
        <title>Thousands of microbial genomes shed light on interconnected biogeochemical processes in an aquifer system.</title>
        <authorList>
            <person name="Anantharaman K."/>
            <person name="Brown C.T."/>
            <person name="Hug L.A."/>
            <person name="Sharon I."/>
            <person name="Castelle C.J."/>
            <person name="Probst A.J."/>
            <person name="Thomas B.C."/>
            <person name="Singh A."/>
            <person name="Wilkins M.J."/>
            <person name="Karaoz U."/>
            <person name="Brodie E.L."/>
            <person name="Williams K.H."/>
            <person name="Hubbard S.S."/>
            <person name="Banfield J.F."/>
        </authorList>
    </citation>
    <scope>NUCLEOTIDE SEQUENCE [LARGE SCALE GENOMIC DNA]</scope>
</reference>
<dbReference type="PANTHER" id="PTHR43485:SF1">
    <property type="entry name" value="FORMATE HYDROGENLYASE SUBUNIT 5-RELATED"/>
    <property type="match status" value="1"/>
</dbReference>
<evidence type="ECO:0000313" key="5">
    <source>
        <dbReference type="EMBL" id="OHA26805.1"/>
    </source>
</evidence>
<proteinExistence type="predicted"/>
<name>A0A1G2MSJ3_9BACT</name>
<dbReference type="EMBL" id="MHRQ01000016">
    <property type="protein sequence ID" value="OHA26805.1"/>
    <property type="molecule type" value="Genomic_DNA"/>
</dbReference>
<dbReference type="Gene3D" id="3.30.460.80">
    <property type="entry name" value="NADH:ubiquinone oxidoreductase, 30kDa subunit"/>
    <property type="match status" value="1"/>
</dbReference>
<dbReference type="AlphaFoldDB" id="A0A1G2MSJ3"/>
<evidence type="ECO:0000256" key="1">
    <source>
        <dbReference type="ARBA" id="ARBA00023002"/>
    </source>
</evidence>
<dbReference type="Pfam" id="PF00346">
    <property type="entry name" value="Complex1_49kDa"/>
    <property type="match status" value="1"/>
</dbReference>
<dbReference type="InterPro" id="IPR037232">
    <property type="entry name" value="NADH_quin_OxRdtase_su_C/D-like"/>
</dbReference>
<keyword evidence="2" id="KW-0520">NAD</keyword>
<evidence type="ECO:0000256" key="2">
    <source>
        <dbReference type="ARBA" id="ARBA00023027"/>
    </source>
</evidence>
<dbReference type="Gene3D" id="1.10.645.10">
    <property type="entry name" value="Cytochrome-c3 Hydrogenase, chain B"/>
    <property type="match status" value="1"/>
</dbReference>
<keyword evidence="1" id="KW-0560">Oxidoreductase</keyword>
<dbReference type="GO" id="GO:0048038">
    <property type="term" value="F:quinone binding"/>
    <property type="evidence" value="ECO:0007669"/>
    <property type="project" value="InterPro"/>
</dbReference>
<dbReference type="InterPro" id="IPR001135">
    <property type="entry name" value="NADH_Q_OxRdtase_suD"/>
</dbReference>
<feature type="domain" description="NADH-quinone oxidoreductase subunit D" evidence="4">
    <location>
        <begin position="270"/>
        <end position="431"/>
    </location>
</feature>
<evidence type="ECO:0000259" key="4">
    <source>
        <dbReference type="Pfam" id="PF00346"/>
    </source>
</evidence>
<gene>
    <name evidence="5" type="ORF">A3C06_01370</name>
</gene>
<evidence type="ECO:0000313" key="6">
    <source>
        <dbReference type="Proteomes" id="UP000177565"/>
    </source>
</evidence>
<dbReference type="PANTHER" id="PTHR43485">
    <property type="entry name" value="HYDROGENASE-4 COMPONENT G"/>
    <property type="match status" value="1"/>
</dbReference>
<dbReference type="STRING" id="1802312.A3C06_01370"/>
<dbReference type="SUPFAM" id="SSF143243">
    <property type="entry name" value="Nqo5-like"/>
    <property type="match status" value="1"/>
</dbReference>
<accession>A0A1G2MSJ3</accession>
<protein>
    <recommendedName>
        <fullName evidence="7">NADH-quinone oxidoreductase subunit D domain-containing protein</fullName>
    </recommendedName>
</protein>
<evidence type="ECO:0000259" key="3">
    <source>
        <dbReference type="Pfam" id="PF00329"/>
    </source>
</evidence>
<dbReference type="InterPro" id="IPR029014">
    <property type="entry name" value="NiFe-Hase_large"/>
</dbReference>
<dbReference type="GO" id="GO:0051287">
    <property type="term" value="F:NAD binding"/>
    <property type="evidence" value="ECO:0007669"/>
    <property type="project" value="InterPro"/>
</dbReference>
<dbReference type="SUPFAM" id="SSF56762">
    <property type="entry name" value="HydB/Nqo4-like"/>
    <property type="match status" value="1"/>
</dbReference>
<organism evidence="5 6">
    <name type="scientific">Candidatus Taylorbacteria bacterium RIFCSPHIGHO2_02_FULL_46_13</name>
    <dbReference type="NCBI Taxonomy" id="1802312"/>
    <lineage>
        <taxon>Bacteria</taxon>
        <taxon>Candidatus Tayloriibacteriota</taxon>
    </lineage>
</organism>
<dbReference type="InterPro" id="IPR001268">
    <property type="entry name" value="NADH_UbQ_OxRdtase_30kDa_su"/>
</dbReference>
<feature type="domain" description="NADH:ubiquinone oxidoreductase 30kDa subunit" evidence="3">
    <location>
        <begin position="9"/>
        <end position="127"/>
    </location>
</feature>
<sequence length="506" mass="56200">MQGTAAVFEVSVSALREISDELYHEKKLSLMLITATDERKENGCFKVWYVFGAPEENICIVPYIQIKNTFEFPSLTSSILEARHYERKIQTFFGLTAVGHPDARPIVLHENWPADVFPLRKDFDWKTRPPEAHGVYEFQHVGGEGIYEIPVGPIHAGIIEPGHFRFSVAGEEIILLEPRLGFTHKGSEKLFERLPVDEKVWLSEKISGDSSFSHSLAFCQAAEELAGIVAPRRARYLRVIYAELERVANHLGDIGAIMLDTGFNFGGAHGARLREKSMQIHQRLTASRFLRRVNMIGGVMKDIDGKEKDRLSADLAILLKDFSEVIEIAEDSSSLLNRLKGTGVLSYEIAKDRGVVGVAAKALGIIHDARVEYPYAAYHELAMGEIASHKEGDVYARFRVRVQEVYQSIEIIKKALTQLPDGPLAVHTEGLSFAKNALAISIVEGWRGAIVYFLATDSSGNISRVAPRDPSFINWAVLGSAGFGNVVPDFPLINKSFNLSYSGSDL</sequence>